<dbReference type="PANTHER" id="PTHR11662:SF399">
    <property type="entry name" value="FI19708P1-RELATED"/>
    <property type="match status" value="1"/>
</dbReference>
<name>A0A4R1PYY4_9FIRM</name>
<feature type="transmembrane region" description="Helical" evidence="7">
    <location>
        <begin position="18"/>
        <end position="35"/>
    </location>
</feature>
<dbReference type="CDD" id="cd17319">
    <property type="entry name" value="MFS_ExuT_GudP_like"/>
    <property type="match status" value="1"/>
</dbReference>
<feature type="transmembrane region" description="Helical" evidence="7">
    <location>
        <begin position="320"/>
        <end position="339"/>
    </location>
</feature>
<keyword evidence="3" id="KW-1003">Cell membrane</keyword>
<evidence type="ECO:0000256" key="2">
    <source>
        <dbReference type="ARBA" id="ARBA00022448"/>
    </source>
</evidence>
<dbReference type="AlphaFoldDB" id="A0A4R1PYY4"/>
<feature type="transmembrane region" description="Helical" evidence="7">
    <location>
        <begin position="151"/>
        <end position="170"/>
    </location>
</feature>
<feature type="transmembrane region" description="Helical" evidence="7">
    <location>
        <begin position="89"/>
        <end position="115"/>
    </location>
</feature>
<dbReference type="SUPFAM" id="SSF103473">
    <property type="entry name" value="MFS general substrate transporter"/>
    <property type="match status" value="1"/>
</dbReference>
<evidence type="ECO:0000256" key="1">
    <source>
        <dbReference type="ARBA" id="ARBA00004651"/>
    </source>
</evidence>
<comment type="subcellular location">
    <subcellularLocation>
        <location evidence="1">Cell membrane</location>
        <topology evidence="1">Multi-pass membrane protein</topology>
    </subcellularLocation>
</comment>
<dbReference type="PIRSF" id="PIRSF002808">
    <property type="entry name" value="Hexose_phosphate_transp"/>
    <property type="match status" value="1"/>
</dbReference>
<dbReference type="InterPro" id="IPR036259">
    <property type="entry name" value="MFS_trans_sf"/>
</dbReference>
<dbReference type="RefSeq" id="WP_132077747.1">
    <property type="nucleotide sequence ID" value="NZ_DAIMLW010000002.1"/>
</dbReference>
<feature type="transmembrane region" description="Helical" evidence="7">
    <location>
        <begin position="176"/>
        <end position="194"/>
    </location>
</feature>
<dbReference type="InterPro" id="IPR000849">
    <property type="entry name" value="Sugar_P_transporter"/>
</dbReference>
<dbReference type="GO" id="GO:0022857">
    <property type="term" value="F:transmembrane transporter activity"/>
    <property type="evidence" value="ECO:0007669"/>
    <property type="project" value="InterPro"/>
</dbReference>
<dbReference type="GO" id="GO:0005886">
    <property type="term" value="C:plasma membrane"/>
    <property type="evidence" value="ECO:0007669"/>
    <property type="project" value="UniProtKB-SubCell"/>
</dbReference>
<feature type="transmembrane region" description="Helical" evidence="7">
    <location>
        <begin position="408"/>
        <end position="430"/>
    </location>
</feature>
<dbReference type="Proteomes" id="UP000295063">
    <property type="component" value="Unassembled WGS sequence"/>
</dbReference>
<gene>
    <name evidence="9" type="ORF">EV210_104141</name>
</gene>
<comment type="caution">
    <text evidence="9">The sequence shown here is derived from an EMBL/GenBank/DDBJ whole genome shotgun (WGS) entry which is preliminary data.</text>
</comment>
<keyword evidence="6 7" id="KW-0472">Membrane</keyword>
<evidence type="ECO:0000256" key="3">
    <source>
        <dbReference type="ARBA" id="ARBA00022475"/>
    </source>
</evidence>
<evidence type="ECO:0000256" key="5">
    <source>
        <dbReference type="ARBA" id="ARBA00022989"/>
    </source>
</evidence>
<keyword evidence="10" id="KW-1185">Reference proteome</keyword>
<keyword evidence="5 7" id="KW-1133">Transmembrane helix</keyword>
<dbReference type="InterPro" id="IPR011701">
    <property type="entry name" value="MFS"/>
</dbReference>
<protein>
    <submittedName>
        <fullName evidence="9">ACS family hexuronate transporter-like MFS transporter</fullName>
    </submittedName>
</protein>
<dbReference type="InterPro" id="IPR050382">
    <property type="entry name" value="MFS_Na/Anion_cotransporter"/>
</dbReference>
<evidence type="ECO:0000313" key="9">
    <source>
        <dbReference type="EMBL" id="TCL38173.1"/>
    </source>
</evidence>
<feature type="transmembrane region" description="Helical" evidence="7">
    <location>
        <begin position="121"/>
        <end position="139"/>
    </location>
</feature>
<feature type="transmembrane region" description="Helical" evidence="7">
    <location>
        <begin position="246"/>
        <end position="264"/>
    </location>
</feature>
<proteinExistence type="predicted"/>
<sequence>MTTLPVTPSTAVVKMTNIRWRIMFLVFVILTLNYLDRVNISIAAPLIQKEFGFSPVQLGVIFSAFTWGNVLGQLPGGALSSMFGAKRMYVIAIICWSALLAATSLATSVTAFVIFRVVFGFFEGMCWPVASTVGATWFPKSERSRAMSLQANGMVVGLAIAPPFVTYFMMQYGWRGAFLVSAGLSLVWLIFWMYTMSDRPERHPDVNAAELKHIAEGQVVSSEEAGNEQPLSFMEAIKVVIKKPSLYAACLSNGALVWTLYTYTSWLPLYLQHERGFTITKTGFVAMLPFLFSMITIPCGGIVSDWLYKKTGNLKLAKNLPIMSGLFAGGIMMIPAALAEDPMTGVFLLSIGYSLIMFILGPQWAIPPDVGGKKAAGYACALVQIISHIPGIIAPIFMGYIVQATGHYTAGVVTAGVVAMLGALVFPLLYRGEKDHYREPQKVCSLKL</sequence>
<evidence type="ECO:0000313" key="10">
    <source>
        <dbReference type="Proteomes" id="UP000295063"/>
    </source>
</evidence>
<evidence type="ECO:0000256" key="4">
    <source>
        <dbReference type="ARBA" id="ARBA00022692"/>
    </source>
</evidence>
<dbReference type="EMBL" id="SLUI01000004">
    <property type="protein sequence ID" value="TCL38173.1"/>
    <property type="molecule type" value="Genomic_DNA"/>
</dbReference>
<dbReference type="PROSITE" id="PS50850">
    <property type="entry name" value="MFS"/>
    <property type="match status" value="1"/>
</dbReference>
<reference evidence="9 10" key="1">
    <citation type="submission" date="2019-03" db="EMBL/GenBank/DDBJ databases">
        <title>Genomic Encyclopedia of Type Strains, Phase IV (KMG-IV): sequencing the most valuable type-strain genomes for metagenomic binning, comparative biology and taxonomic classification.</title>
        <authorList>
            <person name="Goeker M."/>
        </authorList>
    </citation>
    <scope>NUCLEOTIDE SEQUENCE [LARGE SCALE GENOMIC DNA]</scope>
    <source>
        <strain evidence="9 10">DSM 15969</strain>
    </source>
</reference>
<feature type="domain" description="Major facilitator superfamily (MFS) profile" evidence="8">
    <location>
        <begin position="22"/>
        <end position="434"/>
    </location>
</feature>
<dbReference type="Gene3D" id="1.20.1250.20">
    <property type="entry name" value="MFS general substrate transporter like domains"/>
    <property type="match status" value="2"/>
</dbReference>
<feature type="transmembrane region" description="Helical" evidence="7">
    <location>
        <begin position="284"/>
        <end position="308"/>
    </location>
</feature>
<evidence type="ECO:0000256" key="6">
    <source>
        <dbReference type="ARBA" id="ARBA00023136"/>
    </source>
</evidence>
<feature type="transmembrane region" description="Helical" evidence="7">
    <location>
        <begin position="378"/>
        <end position="402"/>
    </location>
</feature>
<keyword evidence="2" id="KW-0813">Transport</keyword>
<dbReference type="PANTHER" id="PTHR11662">
    <property type="entry name" value="SOLUTE CARRIER FAMILY 17"/>
    <property type="match status" value="1"/>
</dbReference>
<accession>A0A4R1PYY4</accession>
<evidence type="ECO:0000259" key="8">
    <source>
        <dbReference type="PROSITE" id="PS50850"/>
    </source>
</evidence>
<dbReference type="Pfam" id="PF07690">
    <property type="entry name" value="MFS_1"/>
    <property type="match status" value="1"/>
</dbReference>
<keyword evidence="4 7" id="KW-0812">Transmembrane</keyword>
<organism evidence="9 10">
    <name type="scientific">Anaerospora hongkongensis</name>
    <dbReference type="NCBI Taxonomy" id="244830"/>
    <lineage>
        <taxon>Bacteria</taxon>
        <taxon>Bacillati</taxon>
        <taxon>Bacillota</taxon>
        <taxon>Negativicutes</taxon>
        <taxon>Selenomonadales</taxon>
        <taxon>Sporomusaceae</taxon>
        <taxon>Anaerospora</taxon>
    </lineage>
</organism>
<dbReference type="OrthoDB" id="6360at2"/>
<evidence type="ECO:0000256" key="7">
    <source>
        <dbReference type="SAM" id="Phobius"/>
    </source>
</evidence>
<feature type="transmembrane region" description="Helical" evidence="7">
    <location>
        <begin position="345"/>
        <end position="366"/>
    </location>
</feature>
<dbReference type="InterPro" id="IPR020846">
    <property type="entry name" value="MFS_dom"/>
</dbReference>